<reference evidence="2 3" key="1">
    <citation type="submission" date="2015-05" db="EMBL/GenBank/DDBJ databases">
        <title>A genomic and transcriptomic approach to investigate the blue pigment phenotype in Pseudomonas fluorescens.</title>
        <authorList>
            <person name="Andreani N.A."/>
            <person name="Cardazzo B."/>
        </authorList>
    </citation>
    <scope>NUCLEOTIDE SEQUENCE [LARGE SCALE GENOMIC DNA]</scope>
    <source>
        <strain evidence="2 3">Ps_22</strain>
    </source>
</reference>
<evidence type="ECO:0000256" key="1">
    <source>
        <dbReference type="SAM" id="Coils"/>
    </source>
</evidence>
<dbReference type="PATRIC" id="fig|294.194.peg.7050"/>
<sequence>MSLLIFSKSNPKRKTKNKILVKIMATKKTITMIYKHLNFQNDGNGKAKLFKSLAHSLRISPTEKNKINPTKKLEWDENLAYKNLIYSPDLGSKAIRLDSLGEETKTKIQNSFFEQVNDEQKSKDKNSDTLDTLRKYKAKVNKWFNSITGDSDPLRIFLSKIIEEKKFVDIEIQINALSQFEFARKNQKIETVKKFLELHNKVLENKSDISRNKIFIQEAFFKIPSRNNVEISTTDLISNIHSFYKVNFPDYPIKLIVFHGDEIGNHPHIFVDAKNKRTGKYDLLTAQKKFVNDNIDKLKEEYPDAKILDFASDDTGNRKKTYRLKSLQAQYFQTLFYQHSNKMLAKYDVEAKKLEKTDENNARMRLIEEDAKKPKIERQFSFYNAETIRLNDSYERAQINASNALKEEEAIEKRLEQKKKDLAVATTQLLDAQSETITLNNTLPSLRSEKETLANENDELQRKNNDLLSLAQDYDLISNAIDEIAPKYEKIVKDYKSIINNVKKQIHDGLREFYSVMWGLEAWGKDKLKFSLFKKKMDGAPEDLKEFDERVEKLIRIATDETIDTFLDLDFAIPKKPIPQAFKEKVKALRADPARSERNAFVGKGINLDDKPTKIDNEKKINEAIARARIKPKI</sequence>
<dbReference type="EMBL" id="LCYA01000338">
    <property type="protein sequence ID" value="KWV68383.1"/>
    <property type="molecule type" value="Genomic_DNA"/>
</dbReference>
<dbReference type="AlphaFoldDB" id="A0A120FVH9"/>
<evidence type="ECO:0000313" key="3">
    <source>
        <dbReference type="Proteomes" id="UP000061348"/>
    </source>
</evidence>
<name>A0A120FVH9_PSEFL</name>
<accession>A0A120FVH9</accession>
<comment type="caution">
    <text evidence="2">The sequence shown here is derived from an EMBL/GenBank/DDBJ whole genome shotgun (WGS) entry which is preliminary data.</text>
</comment>
<protein>
    <submittedName>
        <fullName evidence="2">Uncharacterized protein</fullName>
    </submittedName>
</protein>
<keyword evidence="1" id="KW-0175">Coiled coil</keyword>
<proteinExistence type="predicted"/>
<gene>
    <name evidence="2" type="ORF">PFLmoz3_06326</name>
</gene>
<organism evidence="2 3">
    <name type="scientific">Pseudomonas fluorescens</name>
    <dbReference type="NCBI Taxonomy" id="294"/>
    <lineage>
        <taxon>Bacteria</taxon>
        <taxon>Pseudomonadati</taxon>
        <taxon>Pseudomonadota</taxon>
        <taxon>Gammaproteobacteria</taxon>
        <taxon>Pseudomonadales</taxon>
        <taxon>Pseudomonadaceae</taxon>
        <taxon>Pseudomonas</taxon>
    </lineage>
</organism>
<evidence type="ECO:0000313" key="2">
    <source>
        <dbReference type="EMBL" id="KWV68383.1"/>
    </source>
</evidence>
<dbReference type="Proteomes" id="UP000061348">
    <property type="component" value="Unassembled WGS sequence"/>
</dbReference>
<feature type="coiled-coil region" evidence="1">
    <location>
        <begin position="394"/>
        <end position="473"/>
    </location>
</feature>